<protein>
    <submittedName>
        <fullName evidence="4">Sugar nucleotidyltransferase</fullName>
    </submittedName>
</protein>
<dbReference type="InterPro" id="IPR050065">
    <property type="entry name" value="GlmU-like"/>
</dbReference>
<dbReference type="SUPFAM" id="SSF53448">
    <property type="entry name" value="Nucleotide-diphospho-sugar transferases"/>
    <property type="match status" value="1"/>
</dbReference>
<evidence type="ECO:0000259" key="3">
    <source>
        <dbReference type="Pfam" id="PF12804"/>
    </source>
</evidence>
<dbReference type="GeneID" id="93091366"/>
<evidence type="ECO:0000256" key="2">
    <source>
        <dbReference type="ARBA" id="ARBA00022695"/>
    </source>
</evidence>
<name>A0A381DJC3_9BACT</name>
<dbReference type="InterPro" id="IPR025877">
    <property type="entry name" value="MobA-like_NTP_Trfase"/>
</dbReference>
<dbReference type="PANTHER" id="PTHR43584">
    <property type="entry name" value="NUCLEOTIDYL TRANSFERASE"/>
    <property type="match status" value="1"/>
</dbReference>
<dbReference type="RefSeq" id="WP_089183113.1">
    <property type="nucleotide sequence ID" value="NZ_CP043427.1"/>
</dbReference>
<evidence type="ECO:0000313" key="4">
    <source>
        <dbReference type="EMBL" id="SUX10735.1"/>
    </source>
</evidence>
<dbReference type="EMBL" id="UFVD01000001">
    <property type="protein sequence ID" value="SUX10735.1"/>
    <property type="molecule type" value="Genomic_DNA"/>
</dbReference>
<reference evidence="4 5" key="1">
    <citation type="submission" date="2018-06" db="EMBL/GenBank/DDBJ databases">
        <authorList>
            <consortium name="Pathogen Informatics"/>
            <person name="Doyle S."/>
        </authorList>
    </citation>
    <scope>NUCLEOTIDE SEQUENCE [LARGE SCALE GENOMIC DNA]</scope>
    <source>
        <strain evidence="4 5">NCTC12475</strain>
    </source>
</reference>
<dbReference type="OrthoDB" id="9788272at2"/>
<dbReference type="AlphaFoldDB" id="A0A381DJC3"/>
<sequence length="249" mass="28790">MKLIILAAGKGKRLRPLTNDVPKCMVKYQNKEIISQILDVANDKFEQIAVVGGYKFDILKDFLKHKDVKFYENTDFAKTNMVYTLFCAREFLKGDIVISYADIVYSEKILQEVLKFSNKFGVMVDLAWRDLWKQRMNDPLSDAETLKIKDEKIVELGKKPLSYDEIQAQYMGLMKINGDFLPTIIKFYDSLDRDKTYDGNDFKNMYMTSFIQMIIDKFGCVEPIRVKGGWVEVDSVGDLDTKAINCTKN</sequence>
<accession>A0A381DJC3</accession>
<dbReference type="Proteomes" id="UP000254920">
    <property type="component" value="Unassembled WGS sequence"/>
</dbReference>
<dbReference type="GO" id="GO:0016779">
    <property type="term" value="F:nucleotidyltransferase activity"/>
    <property type="evidence" value="ECO:0007669"/>
    <property type="project" value="UniProtKB-KW"/>
</dbReference>
<keyword evidence="5" id="KW-1185">Reference proteome</keyword>
<gene>
    <name evidence="4" type="ORF">NCTC12475_00942</name>
</gene>
<dbReference type="InterPro" id="IPR029044">
    <property type="entry name" value="Nucleotide-diphossugar_trans"/>
</dbReference>
<dbReference type="Gene3D" id="3.90.550.10">
    <property type="entry name" value="Spore Coat Polysaccharide Biosynthesis Protein SpsA, Chain A"/>
    <property type="match status" value="1"/>
</dbReference>
<feature type="domain" description="MobA-like NTP transferase" evidence="3">
    <location>
        <begin position="4"/>
        <end position="115"/>
    </location>
</feature>
<proteinExistence type="predicted"/>
<dbReference type="CDD" id="cd02523">
    <property type="entry name" value="PC_cytidylyltransferase"/>
    <property type="match status" value="1"/>
</dbReference>
<evidence type="ECO:0000256" key="1">
    <source>
        <dbReference type="ARBA" id="ARBA00022679"/>
    </source>
</evidence>
<dbReference type="Pfam" id="PF12804">
    <property type="entry name" value="NTP_transf_3"/>
    <property type="match status" value="1"/>
</dbReference>
<organism evidence="4 5">
    <name type="scientific">Campylobacter sputorum subsp. sputorum</name>
    <dbReference type="NCBI Taxonomy" id="32024"/>
    <lineage>
        <taxon>Bacteria</taxon>
        <taxon>Pseudomonadati</taxon>
        <taxon>Campylobacterota</taxon>
        <taxon>Epsilonproteobacteria</taxon>
        <taxon>Campylobacterales</taxon>
        <taxon>Campylobacteraceae</taxon>
        <taxon>Campylobacter</taxon>
    </lineage>
</organism>
<dbReference type="PANTHER" id="PTHR43584:SF8">
    <property type="entry name" value="N-ACETYLMURAMATE ALPHA-1-PHOSPHATE URIDYLYLTRANSFERASE"/>
    <property type="match status" value="1"/>
</dbReference>
<keyword evidence="1 4" id="KW-0808">Transferase</keyword>
<keyword evidence="2" id="KW-0548">Nucleotidyltransferase</keyword>
<dbReference type="STRING" id="32024.GCA_000788295_01810"/>
<evidence type="ECO:0000313" key="5">
    <source>
        <dbReference type="Proteomes" id="UP000254920"/>
    </source>
</evidence>